<feature type="domain" description="Enoyl reductase (ER)" evidence="1">
    <location>
        <begin position="10"/>
        <end position="329"/>
    </location>
</feature>
<accession>A0A5D3KH15</accession>
<dbReference type="SUPFAM" id="SSF50129">
    <property type="entry name" value="GroES-like"/>
    <property type="match status" value="1"/>
</dbReference>
<dbReference type="Proteomes" id="UP000324758">
    <property type="component" value="Unassembled WGS sequence"/>
</dbReference>
<proteinExistence type="predicted"/>
<dbReference type="Gene3D" id="3.40.50.720">
    <property type="entry name" value="NAD(P)-binding Rossmann-like Domain"/>
    <property type="match status" value="1"/>
</dbReference>
<evidence type="ECO:0000259" key="1">
    <source>
        <dbReference type="SMART" id="SM00829"/>
    </source>
</evidence>
<dbReference type="InterPro" id="IPR020843">
    <property type="entry name" value="ER"/>
</dbReference>
<dbReference type="InterPro" id="IPR052711">
    <property type="entry name" value="Zinc_ADH-like"/>
</dbReference>
<dbReference type="OrthoDB" id="9790818at2"/>
<dbReference type="GO" id="GO:0016491">
    <property type="term" value="F:oxidoreductase activity"/>
    <property type="evidence" value="ECO:0007669"/>
    <property type="project" value="InterPro"/>
</dbReference>
<dbReference type="AlphaFoldDB" id="A0A5D3KH15"/>
<evidence type="ECO:0000313" key="2">
    <source>
        <dbReference type="EMBL" id="TYL96624.1"/>
    </source>
</evidence>
<sequence>MRSFHINSFGGPDSLIIKESELQRVGRGEVLVRVRASSLNFRDLIIFAGQYQPPIQIGRVPLSDGAGEIEALGEGVKRFRVGDKVVNSFLPNWFGGTLNTRAEQWSVDHDGWLTEYKVVSAEILVPMPSHMSFEEGATLSCAAVTAWSALEGVRAGDVVLTQGTGGVSLFAVQLATALGAKVISTTSSDEKAEMLRRLGAHDVINYNATPEWGDAVRELTSGRGVDRVVEVGGPATLPQSMKASAPGADISIIGILAGHEGSVDFMTMFRSRVGFRAVTVGSRRDLEDTCRAMEQHGIRPVIDSVYAFDDARTAIAHYGARNIVGKVVIRH</sequence>
<dbReference type="Pfam" id="PF00107">
    <property type="entry name" value="ADH_zinc_N"/>
    <property type="match status" value="1"/>
</dbReference>
<dbReference type="RefSeq" id="WP_148772287.1">
    <property type="nucleotide sequence ID" value="NZ_VSSS01000018.1"/>
</dbReference>
<dbReference type="InterPro" id="IPR011032">
    <property type="entry name" value="GroES-like_sf"/>
</dbReference>
<dbReference type="PANTHER" id="PTHR45033">
    <property type="match status" value="1"/>
</dbReference>
<dbReference type="InterPro" id="IPR013149">
    <property type="entry name" value="ADH-like_C"/>
</dbReference>
<protein>
    <submittedName>
        <fullName evidence="2">NAD(P)-dependent alcohol dehydrogenase</fullName>
    </submittedName>
</protein>
<dbReference type="Pfam" id="PF08240">
    <property type="entry name" value="ADH_N"/>
    <property type="match status" value="1"/>
</dbReference>
<dbReference type="EMBL" id="VSSS01000018">
    <property type="protein sequence ID" value="TYL96624.1"/>
    <property type="molecule type" value="Genomic_DNA"/>
</dbReference>
<dbReference type="CDD" id="cd08276">
    <property type="entry name" value="MDR7"/>
    <property type="match status" value="1"/>
</dbReference>
<evidence type="ECO:0000313" key="3">
    <source>
        <dbReference type="Proteomes" id="UP000324758"/>
    </source>
</evidence>
<reference evidence="2 3" key="1">
    <citation type="submission" date="2019-08" db="EMBL/GenBank/DDBJ databases">
        <title>Bradyrhizobium hipponensis sp. nov., a rhizobium isolated from a Lupinus angustifolius root nodule in Tunisia.</title>
        <authorList>
            <person name="Off K."/>
            <person name="Rejili M."/>
            <person name="Mars M."/>
            <person name="Brachmann A."/>
            <person name="Marin M."/>
        </authorList>
    </citation>
    <scope>NUCLEOTIDE SEQUENCE [LARGE SCALE GENOMIC DNA]</scope>
    <source>
        <strain evidence="2 3">CTAW71</strain>
    </source>
</reference>
<comment type="caution">
    <text evidence="2">The sequence shown here is derived from an EMBL/GenBank/DDBJ whole genome shotgun (WGS) entry which is preliminary data.</text>
</comment>
<name>A0A5D3KH15_9BRAD</name>
<dbReference type="InterPro" id="IPR036291">
    <property type="entry name" value="NAD(P)-bd_dom_sf"/>
</dbReference>
<gene>
    <name evidence="2" type="ORF">FXB40_11305</name>
</gene>
<dbReference type="SMART" id="SM00829">
    <property type="entry name" value="PKS_ER"/>
    <property type="match status" value="1"/>
</dbReference>
<dbReference type="PANTHER" id="PTHR45033:SF2">
    <property type="entry name" value="ZINC-TYPE ALCOHOL DEHYDROGENASE-LIKE PROTEIN C1773.06C"/>
    <property type="match status" value="1"/>
</dbReference>
<keyword evidence="3" id="KW-1185">Reference proteome</keyword>
<dbReference type="Gene3D" id="3.90.180.10">
    <property type="entry name" value="Medium-chain alcohol dehydrogenases, catalytic domain"/>
    <property type="match status" value="1"/>
</dbReference>
<dbReference type="SUPFAM" id="SSF51735">
    <property type="entry name" value="NAD(P)-binding Rossmann-fold domains"/>
    <property type="match status" value="1"/>
</dbReference>
<dbReference type="InterPro" id="IPR013154">
    <property type="entry name" value="ADH-like_N"/>
</dbReference>
<organism evidence="2 3">
    <name type="scientific">Bradyrhizobium rifense</name>
    <dbReference type="NCBI Taxonomy" id="515499"/>
    <lineage>
        <taxon>Bacteria</taxon>
        <taxon>Pseudomonadati</taxon>
        <taxon>Pseudomonadota</taxon>
        <taxon>Alphaproteobacteria</taxon>
        <taxon>Hyphomicrobiales</taxon>
        <taxon>Nitrobacteraceae</taxon>
        <taxon>Bradyrhizobium</taxon>
    </lineage>
</organism>